<evidence type="ECO:0000313" key="2">
    <source>
        <dbReference type="Proteomes" id="UP001153678"/>
    </source>
</evidence>
<dbReference type="AlphaFoldDB" id="A0A9W4SZJ1"/>
<gene>
    <name evidence="1" type="ORF">FWILDA_LOCUS11788</name>
</gene>
<proteinExistence type="predicted"/>
<comment type="caution">
    <text evidence="1">The sequence shown here is derived from an EMBL/GenBank/DDBJ whole genome shotgun (WGS) entry which is preliminary data.</text>
</comment>
<dbReference type="Proteomes" id="UP001153678">
    <property type="component" value="Unassembled WGS sequence"/>
</dbReference>
<accession>A0A9W4SZJ1</accession>
<keyword evidence="2" id="KW-1185">Reference proteome</keyword>
<evidence type="ECO:0000313" key="1">
    <source>
        <dbReference type="EMBL" id="CAI2184860.1"/>
    </source>
</evidence>
<reference evidence="1" key="1">
    <citation type="submission" date="2022-08" db="EMBL/GenBank/DDBJ databases">
        <authorList>
            <person name="Kallberg Y."/>
            <person name="Tangrot J."/>
            <person name="Rosling A."/>
        </authorList>
    </citation>
    <scope>NUCLEOTIDE SEQUENCE</scope>
    <source>
        <strain evidence="1">Wild A</strain>
    </source>
</reference>
<protein>
    <submittedName>
        <fullName evidence="1">8438_t:CDS:1</fullName>
    </submittedName>
</protein>
<dbReference type="EMBL" id="CAMKVN010003490">
    <property type="protein sequence ID" value="CAI2184860.1"/>
    <property type="molecule type" value="Genomic_DNA"/>
</dbReference>
<organism evidence="1 2">
    <name type="scientific">Funneliformis geosporum</name>
    <dbReference type="NCBI Taxonomy" id="1117311"/>
    <lineage>
        <taxon>Eukaryota</taxon>
        <taxon>Fungi</taxon>
        <taxon>Fungi incertae sedis</taxon>
        <taxon>Mucoromycota</taxon>
        <taxon>Glomeromycotina</taxon>
        <taxon>Glomeromycetes</taxon>
        <taxon>Glomerales</taxon>
        <taxon>Glomeraceae</taxon>
        <taxon>Funneliformis</taxon>
    </lineage>
</organism>
<name>A0A9W4SZJ1_9GLOM</name>
<sequence length="62" mass="7423">MWDILGHSVGQSQNFWDIENELDLLYSDEIKESDLYPDEMKELDLLYLDEMKESGYIYSNKI</sequence>
<dbReference type="OrthoDB" id="10493238at2759"/>